<evidence type="ECO:0000259" key="2">
    <source>
        <dbReference type="Pfam" id="PF13648"/>
    </source>
</evidence>
<reference evidence="3" key="1">
    <citation type="submission" date="2016-04" db="EMBL/GenBank/DDBJ databases">
        <authorList>
            <person name="Evans L.H."/>
            <person name="Alamgir A."/>
            <person name="Owens N."/>
            <person name="Weber N.D."/>
            <person name="Virtaneva K."/>
            <person name="Barbian K."/>
            <person name="Babar A."/>
            <person name="Rosenke K."/>
        </authorList>
    </citation>
    <scope>NUCLEOTIDE SEQUENCE</scope>
    <source>
        <strain evidence="3">86-1</strain>
    </source>
</reference>
<sequence length="126" mass="14627">MKKLLLLFLMLPFVFASCSSDNEEEKGNLSRLKEKIVGTWIVTHYDHRDYGWTSIYNSSYYFTFNSDNTYSSNYNMPEAGSYEFVDAYGGFKLDGGGLSIIKFSENFNNIEWTARDGTDFKLERKK</sequence>
<protein>
    <recommendedName>
        <fullName evidence="2">Lipocalin-like domain-containing protein</fullName>
    </recommendedName>
</protein>
<dbReference type="InterPro" id="IPR024311">
    <property type="entry name" value="Lipocalin-like"/>
</dbReference>
<feature type="signal peptide" evidence="1">
    <location>
        <begin position="1"/>
        <end position="16"/>
    </location>
</feature>
<evidence type="ECO:0000256" key="1">
    <source>
        <dbReference type="SAM" id="SignalP"/>
    </source>
</evidence>
<proteinExistence type="predicted"/>
<dbReference type="AlphaFoldDB" id="A0A212IWY7"/>
<evidence type="ECO:0000313" key="3">
    <source>
        <dbReference type="EMBL" id="SBV91684.1"/>
    </source>
</evidence>
<dbReference type="RefSeq" id="WP_296938304.1">
    <property type="nucleotide sequence ID" value="NZ_LT599032.1"/>
</dbReference>
<dbReference type="PROSITE" id="PS51257">
    <property type="entry name" value="PROKAR_LIPOPROTEIN"/>
    <property type="match status" value="1"/>
</dbReference>
<keyword evidence="1" id="KW-0732">Signal</keyword>
<name>A0A212IWY7_9BACT</name>
<feature type="chain" id="PRO_5012103452" description="Lipocalin-like domain-containing protein" evidence="1">
    <location>
        <begin position="17"/>
        <end position="126"/>
    </location>
</feature>
<feature type="domain" description="Lipocalin-like" evidence="2">
    <location>
        <begin position="36"/>
        <end position="111"/>
    </location>
</feature>
<dbReference type="EMBL" id="FLUM01000001">
    <property type="protein sequence ID" value="SBV91684.1"/>
    <property type="molecule type" value="Genomic_DNA"/>
</dbReference>
<dbReference type="Pfam" id="PF13648">
    <property type="entry name" value="Lipocalin_4"/>
    <property type="match status" value="1"/>
</dbReference>
<gene>
    <name evidence="3" type="ORF">KL86DYS1_10403</name>
</gene>
<accession>A0A212IWY7</accession>
<organism evidence="3">
    <name type="scientific">uncultured Dysgonomonas sp</name>
    <dbReference type="NCBI Taxonomy" id="206096"/>
    <lineage>
        <taxon>Bacteria</taxon>
        <taxon>Pseudomonadati</taxon>
        <taxon>Bacteroidota</taxon>
        <taxon>Bacteroidia</taxon>
        <taxon>Bacteroidales</taxon>
        <taxon>Dysgonomonadaceae</taxon>
        <taxon>Dysgonomonas</taxon>
        <taxon>environmental samples</taxon>
    </lineage>
</organism>